<dbReference type="SMART" id="SM00089">
    <property type="entry name" value="PKD"/>
    <property type="match status" value="2"/>
</dbReference>
<dbReference type="EMBL" id="CP155618">
    <property type="protein sequence ID" value="XBL14977.1"/>
    <property type="molecule type" value="Genomic_DNA"/>
</dbReference>
<accession>A0AAU7EIY4</accession>
<evidence type="ECO:0000259" key="1">
    <source>
        <dbReference type="PROSITE" id="PS50093"/>
    </source>
</evidence>
<dbReference type="SUPFAM" id="SSF49299">
    <property type="entry name" value="PKD domain"/>
    <property type="match status" value="2"/>
</dbReference>
<proteinExistence type="predicted"/>
<dbReference type="AlphaFoldDB" id="A0AAU7EIY4"/>
<dbReference type="Pfam" id="PF18911">
    <property type="entry name" value="PKD_4"/>
    <property type="match status" value="2"/>
</dbReference>
<sequence>MKKIKHNCLRVLASVTMLFLIFGCEESQLPEKTLPNSTAYFSFEPLENSLTVNFNSTTNFAETFEWDFGDGQNSTEANPAHTYTDAGTYTVTLTTTGKEGTTPAIKTHELTLEKPIPHPIADFLFVANEDNSLEIQFTTTTTNAETFAWDFGDGNTSAEENPNYTYDAMGDYTVILTVGGIEGTTPAIVTKIVSIVPADDPNLIKAANWTIQADRPGGGVNVDITGNTVSFSGNGGFNGSHAFQEIIVEAGTYKFSGSFVINSPLDEVWSELFFSTVMPQELQEFYRGDEIKVRYNTWDGSPKGVGTYAFQDVDVTGNFPDDNLFTFDTAQTIYIVLKSGSGQPYNISWTDISFEKMD</sequence>
<name>A0AAU7EIY4_9FLAO</name>
<feature type="domain" description="PKD" evidence="1">
    <location>
        <begin position="63"/>
        <end position="102"/>
    </location>
</feature>
<dbReference type="PANTHER" id="PTHR36842:SF1">
    <property type="entry name" value="PROTEIN TOLB"/>
    <property type="match status" value="1"/>
</dbReference>
<dbReference type="RefSeq" id="WP_308990422.1">
    <property type="nucleotide sequence ID" value="NZ_CP155618.1"/>
</dbReference>
<dbReference type="InterPro" id="IPR035986">
    <property type="entry name" value="PKD_dom_sf"/>
</dbReference>
<dbReference type="InterPro" id="IPR013783">
    <property type="entry name" value="Ig-like_fold"/>
</dbReference>
<dbReference type="Proteomes" id="UP001224325">
    <property type="component" value="Chromosome"/>
</dbReference>
<dbReference type="PROSITE" id="PS50093">
    <property type="entry name" value="PKD"/>
    <property type="match status" value="2"/>
</dbReference>
<gene>
    <name evidence="2" type="ORF">QLS71_002925</name>
</gene>
<dbReference type="InterPro" id="IPR000601">
    <property type="entry name" value="PKD_dom"/>
</dbReference>
<organism evidence="2 3">
    <name type="scientific">Mariniflexile litorale</name>
    <dbReference type="NCBI Taxonomy" id="3045158"/>
    <lineage>
        <taxon>Bacteria</taxon>
        <taxon>Pseudomonadati</taxon>
        <taxon>Bacteroidota</taxon>
        <taxon>Flavobacteriia</taxon>
        <taxon>Flavobacteriales</taxon>
        <taxon>Flavobacteriaceae</taxon>
        <taxon>Mariniflexile</taxon>
    </lineage>
</organism>
<feature type="domain" description="PKD" evidence="1">
    <location>
        <begin position="146"/>
        <end position="185"/>
    </location>
</feature>
<keyword evidence="3" id="KW-1185">Reference proteome</keyword>
<protein>
    <submittedName>
        <fullName evidence="2">PKD domain-containing protein</fullName>
    </submittedName>
</protein>
<dbReference type="PROSITE" id="PS51257">
    <property type="entry name" value="PROKAR_LIPOPROTEIN"/>
    <property type="match status" value="1"/>
</dbReference>
<dbReference type="KEGG" id="mlil:QLS71_002925"/>
<dbReference type="PANTHER" id="PTHR36842">
    <property type="entry name" value="PROTEIN TOLB HOMOLOG"/>
    <property type="match status" value="1"/>
</dbReference>
<dbReference type="Gene3D" id="2.60.40.10">
    <property type="entry name" value="Immunoglobulins"/>
    <property type="match status" value="2"/>
</dbReference>
<dbReference type="CDD" id="cd00146">
    <property type="entry name" value="PKD"/>
    <property type="match status" value="2"/>
</dbReference>
<reference evidence="2" key="1">
    <citation type="submission" date="2024-04" db="EMBL/GenBank/DDBJ databases">
        <title>Mariniflexile litorale, isolated from the shallow sediments of the Sea of Japan.</title>
        <authorList>
            <person name="Romanenko L."/>
            <person name="Isaeva M."/>
        </authorList>
    </citation>
    <scope>NUCLEOTIDE SEQUENCE [LARGE SCALE GENOMIC DNA]</scope>
    <source>
        <strain evidence="2">KMM 9835</strain>
    </source>
</reference>
<dbReference type="InterPro" id="IPR022409">
    <property type="entry name" value="PKD/Chitinase_dom"/>
</dbReference>
<evidence type="ECO:0000313" key="2">
    <source>
        <dbReference type="EMBL" id="XBL14977.1"/>
    </source>
</evidence>
<evidence type="ECO:0000313" key="3">
    <source>
        <dbReference type="Proteomes" id="UP001224325"/>
    </source>
</evidence>